<comment type="caution">
    <text evidence="1">The sequence shown here is derived from an EMBL/GenBank/DDBJ whole genome shotgun (WGS) entry which is preliminary data.</text>
</comment>
<evidence type="ECO:0000313" key="1">
    <source>
        <dbReference type="EMBL" id="GFE07109.1"/>
    </source>
</evidence>
<dbReference type="AlphaFoldDB" id="A0A640S792"/>
<dbReference type="EMBL" id="BLIN01000004">
    <property type="protein sequence ID" value="GFE07109.1"/>
    <property type="molecule type" value="Genomic_DNA"/>
</dbReference>
<proteinExistence type="predicted"/>
<protein>
    <submittedName>
        <fullName evidence="1">Uncharacterized protein</fullName>
    </submittedName>
</protein>
<accession>A0A640S792</accession>
<reference evidence="1 2" key="1">
    <citation type="submission" date="2019-12" db="EMBL/GenBank/DDBJ databases">
        <title>Whole genome shotgun sequence of Streptomyces caniferus NBRC 15389.</title>
        <authorList>
            <person name="Ichikawa N."/>
            <person name="Kimura A."/>
            <person name="Kitahashi Y."/>
            <person name="Komaki H."/>
            <person name="Tamura T."/>
        </authorList>
    </citation>
    <scope>NUCLEOTIDE SEQUENCE [LARGE SCALE GENOMIC DNA]</scope>
    <source>
        <strain evidence="1 2">NBRC 15389</strain>
    </source>
</reference>
<gene>
    <name evidence="1" type="ORF">Scani_33770</name>
</gene>
<evidence type="ECO:0000313" key="2">
    <source>
        <dbReference type="Proteomes" id="UP000435837"/>
    </source>
</evidence>
<dbReference type="Proteomes" id="UP000435837">
    <property type="component" value="Unassembled WGS sequence"/>
</dbReference>
<organism evidence="1 2">
    <name type="scientific">Streptomyces caniferus</name>
    <dbReference type="NCBI Taxonomy" id="285557"/>
    <lineage>
        <taxon>Bacteria</taxon>
        <taxon>Bacillati</taxon>
        <taxon>Actinomycetota</taxon>
        <taxon>Actinomycetes</taxon>
        <taxon>Kitasatosporales</taxon>
        <taxon>Streptomycetaceae</taxon>
        <taxon>Streptomyces</taxon>
    </lineage>
</organism>
<name>A0A640S792_9ACTN</name>
<sequence>MRWVTLVGPNWRHAPLVLKSPPTVTHITPKWGYSTSRQWADVEIYGQRFTFWQ</sequence>